<feature type="active site" description="Charge relay system" evidence="8 9">
    <location>
        <position position="543"/>
    </location>
</feature>
<name>A0AA40E3C6_9PEZI</name>
<accession>A0AA40E3C6</accession>
<dbReference type="InterPro" id="IPR023828">
    <property type="entry name" value="Peptidase_S8_Ser-AS"/>
</dbReference>
<feature type="chain" id="PRO_5041311954" evidence="11">
    <location>
        <begin position="25"/>
        <end position="910"/>
    </location>
</feature>
<dbReference type="CDD" id="cd02124">
    <property type="entry name" value="PA_PoS1_like"/>
    <property type="match status" value="1"/>
</dbReference>
<evidence type="ECO:0000256" key="9">
    <source>
        <dbReference type="PROSITE-ProRule" id="PRU01240"/>
    </source>
</evidence>
<dbReference type="Pfam" id="PF00082">
    <property type="entry name" value="Peptidase_S8"/>
    <property type="match status" value="1"/>
</dbReference>
<gene>
    <name evidence="15" type="ORF">B0H67DRAFT_578048</name>
</gene>
<dbReference type="InterPro" id="IPR003137">
    <property type="entry name" value="PA_domain"/>
</dbReference>
<dbReference type="InterPro" id="IPR036852">
    <property type="entry name" value="Peptidase_S8/S53_dom_sf"/>
</dbReference>
<dbReference type="InterPro" id="IPR000209">
    <property type="entry name" value="Peptidase_S8/S53_dom"/>
</dbReference>
<dbReference type="Pfam" id="PF02225">
    <property type="entry name" value="PA"/>
    <property type="match status" value="1"/>
</dbReference>
<feature type="signal peptide" evidence="11">
    <location>
        <begin position="1"/>
        <end position="24"/>
    </location>
</feature>
<dbReference type="PRINTS" id="PR00723">
    <property type="entry name" value="SUBTILISIN"/>
</dbReference>
<feature type="domain" description="PA" evidence="13">
    <location>
        <begin position="373"/>
        <end position="452"/>
    </location>
</feature>
<evidence type="ECO:0000259" key="14">
    <source>
        <dbReference type="Pfam" id="PF06280"/>
    </source>
</evidence>
<evidence type="ECO:0000256" key="1">
    <source>
        <dbReference type="ARBA" id="ARBA00011073"/>
    </source>
</evidence>
<protein>
    <submittedName>
        <fullName evidence="15">Peptidase S8/S53 domain-containing protein</fullName>
    </submittedName>
</protein>
<dbReference type="PANTHER" id="PTHR43806:SF66">
    <property type="entry name" value="SERIN ENDOPEPTIDASE"/>
    <property type="match status" value="1"/>
</dbReference>
<feature type="active site" description="Charge relay system" evidence="8 9">
    <location>
        <position position="163"/>
    </location>
</feature>
<dbReference type="PROSITE" id="PS00136">
    <property type="entry name" value="SUBTILASE_ASP"/>
    <property type="match status" value="1"/>
</dbReference>
<dbReference type="InterPro" id="IPR034187">
    <property type="entry name" value="Peptidases_S8_5"/>
</dbReference>
<dbReference type="PROSITE" id="PS00137">
    <property type="entry name" value="SUBTILASE_HIS"/>
    <property type="match status" value="1"/>
</dbReference>
<dbReference type="Gene3D" id="3.50.30.30">
    <property type="match status" value="1"/>
</dbReference>
<dbReference type="AlphaFoldDB" id="A0AA40E3C6"/>
<dbReference type="Gene3D" id="3.40.50.200">
    <property type="entry name" value="Peptidase S8/S53 domain"/>
    <property type="match status" value="1"/>
</dbReference>
<feature type="active site" description="Charge relay system" evidence="8 9">
    <location>
        <position position="216"/>
    </location>
</feature>
<evidence type="ECO:0000256" key="5">
    <source>
        <dbReference type="ARBA" id="ARBA00022729"/>
    </source>
</evidence>
<comment type="caution">
    <text evidence="15">The sequence shown here is derived from an EMBL/GenBank/DDBJ whole genome shotgun (WGS) entry which is preliminary data.</text>
</comment>
<keyword evidence="3" id="KW-0964">Secreted</keyword>
<dbReference type="EMBL" id="JAUKUA010000003">
    <property type="protein sequence ID" value="KAK0721068.1"/>
    <property type="molecule type" value="Genomic_DNA"/>
</dbReference>
<dbReference type="Proteomes" id="UP001172102">
    <property type="component" value="Unassembled WGS sequence"/>
</dbReference>
<keyword evidence="5 11" id="KW-0732">Signal</keyword>
<proteinExistence type="inferred from homology"/>
<dbReference type="PANTHER" id="PTHR43806">
    <property type="entry name" value="PEPTIDASE S8"/>
    <property type="match status" value="1"/>
</dbReference>
<evidence type="ECO:0000256" key="2">
    <source>
        <dbReference type="ARBA" id="ARBA00022512"/>
    </source>
</evidence>
<evidence type="ECO:0000259" key="12">
    <source>
        <dbReference type="Pfam" id="PF00082"/>
    </source>
</evidence>
<dbReference type="InterPro" id="IPR023827">
    <property type="entry name" value="Peptidase_S8_Asp-AS"/>
</dbReference>
<sequence length="910" mass="94874">MVRIGLSTALLAVAAVQGIFGSTAVPKTIPGAYIIEYEDDVTPGDRVAFSALNVDASVRTEFNSKIFKGVAVDFADVKNAEGTAAKVAANRRVKNVWPIRSHPLPRDIVHSTGTKAEQAASALARRQAGSNTTDTYSTHLQTQVNKLRDAGIRGKGIRIGVVDTGIDYKHPALGGCFGPGCLVAYGYDLVGDNYTELDEGTTKQPDNDPMDECNGHGTHVAGIIAAQSGKNPWGIIGAAEDVTLGAYRVFSCRSGGAPDDVLIDAYLKAWEDGSDIITASIGGAQGWPDGPWDIVVSRIVAEGVPCLLSAGNDGSSGIFFASTAAGSRGATAIGSVDNSLALALINVGTYSVDDVAAAEFAFTPVQESWTAVTLPLWAVNFNTTDAANGCDAYPTSTPDLSGYIVLIRRGTCTFADKVAFAAAKGAKYILFYNNAEGTMSPSLGTSEGLVTAVGMVLATQGEAWIKALAAGSKVTVTLTNPLGDSKQLLSPPNTATPGTMSQYSSWGPTYEVNLKPQFSAPGGLILSTYPRALGSYAVLSGTSMSCPIAAAIYALLIQVRGTKDPKTLENIVSSTSKAVIWNPGSLNQSGPYLAPVPQQGGGLIQAWDAAYAKTLLGASSISFNDTEHFVAARNFSIHNTGSASLTYKLSSVPAGTVYTFGTDGSRKPLPLSQTAQVGRSASLSFSSSEITIAGGQRRFITVTATPPTDLDAARIPVYSGFITINGTDGTALTLPYLGAIGSLRSIPIVGNYTGPDSRPTHGVWTSLSTDRDAYAKVSSNATFTIPEPGSGIKNAVYPKLTLAFNMGSNLVHALVVPVGKGLPSNATEILGVHTLGEMAGFPKKAISRDTDGHAWKGELSTGGYAPAGAYKIVVKALRIFGDPNDLKDWDTTETQSFQIAYTSRVAQRPG</sequence>
<dbReference type="InterPro" id="IPR046450">
    <property type="entry name" value="PA_dom_sf"/>
</dbReference>
<dbReference type="InterPro" id="IPR010435">
    <property type="entry name" value="C5a/SBT2-like_Fn3"/>
</dbReference>
<evidence type="ECO:0000256" key="8">
    <source>
        <dbReference type="PIRSR" id="PIRSR615500-1"/>
    </source>
</evidence>
<evidence type="ECO:0000256" key="4">
    <source>
        <dbReference type="ARBA" id="ARBA00022670"/>
    </source>
</evidence>
<feature type="domain" description="C5a peptidase/Subtilisin-like protease SBT2-like Fn3-like" evidence="14">
    <location>
        <begin position="621"/>
        <end position="737"/>
    </location>
</feature>
<evidence type="ECO:0000256" key="10">
    <source>
        <dbReference type="RuleBase" id="RU003355"/>
    </source>
</evidence>
<dbReference type="GO" id="GO:0006508">
    <property type="term" value="P:proteolysis"/>
    <property type="evidence" value="ECO:0007669"/>
    <property type="project" value="UniProtKB-KW"/>
</dbReference>
<dbReference type="CDD" id="cd07489">
    <property type="entry name" value="Peptidases_S8_5"/>
    <property type="match status" value="1"/>
</dbReference>
<dbReference type="PROSITE" id="PS00138">
    <property type="entry name" value="SUBTILASE_SER"/>
    <property type="match status" value="1"/>
</dbReference>
<dbReference type="InterPro" id="IPR022398">
    <property type="entry name" value="Peptidase_S8_His-AS"/>
</dbReference>
<dbReference type="Pfam" id="PF06280">
    <property type="entry name" value="fn3_5"/>
    <property type="match status" value="1"/>
</dbReference>
<evidence type="ECO:0000256" key="11">
    <source>
        <dbReference type="SAM" id="SignalP"/>
    </source>
</evidence>
<dbReference type="SUPFAM" id="SSF52025">
    <property type="entry name" value="PA domain"/>
    <property type="match status" value="1"/>
</dbReference>
<keyword evidence="16" id="KW-1185">Reference proteome</keyword>
<evidence type="ECO:0000259" key="13">
    <source>
        <dbReference type="Pfam" id="PF02225"/>
    </source>
</evidence>
<dbReference type="PROSITE" id="PS51892">
    <property type="entry name" value="SUBTILASE"/>
    <property type="match status" value="1"/>
</dbReference>
<dbReference type="SUPFAM" id="SSF52743">
    <property type="entry name" value="Subtilisin-like"/>
    <property type="match status" value="1"/>
</dbReference>
<evidence type="ECO:0000256" key="7">
    <source>
        <dbReference type="ARBA" id="ARBA00022825"/>
    </source>
</evidence>
<dbReference type="GO" id="GO:0016020">
    <property type="term" value="C:membrane"/>
    <property type="evidence" value="ECO:0007669"/>
    <property type="project" value="InterPro"/>
</dbReference>
<evidence type="ECO:0000256" key="6">
    <source>
        <dbReference type="ARBA" id="ARBA00022801"/>
    </source>
</evidence>
<keyword evidence="6 9" id="KW-0378">Hydrolase</keyword>
<evidence type="ECO:0000313" key="15">
    <source>
        <dbReference type="EMBL" id="KAK0721068.1"/>
    </source>
</evidence>
<keyword evidence="2" id="KW-0134">Cell wall</keyword>
<dbReference type="InterPro" id="IPR015500">
    <property type="entry name" value="Peptidase_S8_subtilisin-rel"/>
</dbReference>
<keyword evidence="4 9" id="KW-0645">Protease</keyword>
<dbReference type="InterPro" id="IPR050131">
    <property type="entry name" value="Peptidase_S8_subtilisin-like"/>
</dbReference>
<evidence type="ECO:0000313" key="16">
    <source>
        <dbReference type="Proteomes" id="UP001172102"/>
    </source>
</evidence>
<comment type="similarity">
    <text evidence="1 9 10">Belongs to the peptidase S8 family.</text>
</comment>
<feature type="domain" description="Peptidase S8/S53" evidence="12">
    <location>
        <begin position="154"/>
        <end position="578"/>
    </location>
</feature>
<organism evidence="15 16">
    <name type="scientific">Lasiosphaeris hirsuta</name>
    <dbReference type="NCBI Taxonomy" id="260670"/>
    <lineage>
        <taxon>Eukaryota</taxon>
        <taxon>Fungi</taxon>
        <taxon>Dikarya</taxon>
        <taxon>Ascomycota</taxon>
        <taxon>Pezizomycotina</taxon>
        <taxon>Sordariomycetes</taxon>
        <taxon>Sordariomycetidae</taxon>
        <taxon>Sordariales</taxon>
        <taxon>Lasiosphaeriaceae</taxon>
        <taxon>Lasiosphaeris</taxon>
    </lineage>
</organism>
<keyword evidence="7 9" id="KW-0720">Serine protease</keyword>
<evidence type="ECO:0000256" key="3">
    <source>
        <dbReference type="ARBA" id="ARBA00022525"/>
    </source>
</evidence>
<reference evidence="15" key="1">
    <citation type="submission" date="2023-06" db="EMBL/GenBank/DDBJ databases">
        <title>Genome-scale phylogeny and comparative genomics of the fungal order Sordariales.</title>
        <authorList>
            <consortium name="Lawrence Berkeley National Laboratory"/>
            <person name="Hensen N."/>
            <person name="Bonometti L."/>
            <person name="Westerberg I."/>
            <person name="Brannstrom I.O."/>
            <person name="Guillou S."/>
            <person name="Cros-Aarteil S."/>
            <person name="Calhoun S."/>
            <person name="Haridas S."/>
            <person name="Kuo A."/>
            <person name="Mondo S."/>
            <person name="Pangilinan J."/>
            <person name="Riley R."/>
            <person name="Labutti K."/>
            <person name="Andreopoulos B."/>
            <person name="Lipzen A."/>
            <person name="Chen C."/>
            <person name="Yanf M."/>
            <person name="Daum C."/>
            <person name="Ng V."/>
            <person name="Clum A."/>
            <person name="Steindorff A."/>
            <person name="Ohm R."/>
            <person name="Martin F."/>
            <person name="Silar P."/>
            <person name="Natvig D."/>
            <person name="Lalanne C."/>
            <person name="Gautier V."/>
            <person name="Ament-Velasquez S.L."/>
            <person name="Kruys A."/>
            <person name="Hutchinson M.I."/>
            <person name="Powell A.J."/>
            <person name="Barry K."/>
            <person name="Miller A.N."/>
            <person name="Grigoriev I.V."/>
            <person name="Debuchy R."/>
            <person name="Gladieux P."/>
            <person name="Thoren M.H."/>
            <person name="Johannesson H."/>
        </authorList>
    </citation>
    <scope>NUCLEOTIDE SEQUENCE</scope>
    <source>
        <strain evidence="15">SMH4607-1</strain>
    </source>
</reference>
<dbReference type="GO" id="GO:0004252">
    <property type="term" value="F:serine-type endopeptidase activity"/>
    <property type="evidence" value="ECO:0007669"/>
    <property type="project" value="UniProtKB-UniRule"/>
</dbReference>